<gene>
    <name evidence="1" type="ORF">MTR67_018638</name>
</gene>
<evidence type="ECO:0000313" key="1">
    <source>
        <dbReference type="EMBL" id="WMV25253.1"/>
    </source>
</evidence>
<protein>
    <submittedName>
        <fullName evidence="1">Uncharacterized protein</fullName>
    </submittedName>
</protein>
<name>A0AAF0TTX8_SOLVR</name>
<dbReference type="AlphaFoldDB" id="A0AAF0TTX8"/>
<proteinExistence type="predicted"/>
<organism evidence="1 2">
    <name type="scientific">Solanum verrucosum</name>
    <dbReference type="NCBI Taxonomy" id="315347"/>
    <lineage>
        <taxon>Eukaryota</taxon>
        <taxon>Viridiplantae</taxon>
        <taxon>Streptophyta</taxon>
        <taxon>Embryophyta</taxon>
        <taxon>Tracheophyta</taxon>
        <taxon>Spermatophyta</taxon>
        <taxon>Magnoliopsida</taxon>
        <taxon>eudicotyledons</taxon>
        <taxon>Gunneridae</taxon>
        <taxon>Pentapetalae</taxon>
        <taxon>asterids</taxon>
        <taxon>lamiids</taxon>
        <taxon>Solanales</taxon>
        <taxon>Solanaceae</taxon>
        <taxon>Solanoideae</taxon>
        <taxon>Solaneae</taxon>
        <taxon>Solanum</taxon>
    </lineage>
</organism>
<sequence>MAQIRQKSSADVRRRDLEFEVNDWVNLKSLPIKGVMRFESINHLASVHPDFYVSLLKKCVDDLTSIVPLENLGIKDSLSYEEFPVKILNRQVQ</sequence>
<dbReference type="EMBL" id="CP133615">
    <property type="protein sequence ID" value="WMV25253.1"/>
    <property type="molecule type" value="Genomic_DNA"/>
</dbReference>
<accession>A0AAF0TTX8</accession>
<dbReference type="Proteomes" id="UP001234989">
    <property type="component" value="Chromosome 4"/>
</dbReference>
<reference evidence="1" key="1">
    <citation type="submission" date="2023-08" db="EMBL/GenBank/DDBJ databases">
        <title>A de novo genome assembly of Solanum verrucosum Schlechtendal, a Mexican diploid species geographically isolated from the other diploid A-genome species in potato relatives.</title>
        <authorList>
            <person name="Hosaka K."/>
        </authorList>
    </citation>
    <scope>NUCLEOTIDE SEQUENCE</scope>
    <source>
        <tissue evidence="1">Young leaves</tissue>
    </source>
</reference>
<dbReference type="PANTHER" id="PTHR46148:SF56">
    <property type="entry name" value="RETROTRANSPOSON PROTEIN"/>
    <property type="match status" value="1"/>
</dbReference>
<keyword evidence="2" id="KW-1185">Reference proteome</keyword>
<evidence type="ECO:0000313" key="2">
    <source>
        <dbReference type="Proteomes" id="UP001234989"/>
    </source>
</evidence>
<dbReference type="PANTHER" id="PTHR46148">
    <property type="entry name" value="CHROMO DOMAIN-CONTAINING PROTEIN"/>
    <property type="match status" value="1"/>
</dbReference>